<name>A0A834IVU6_RHYFE</name>
<sequence length="90" mass="10110">MKNRSYFYIGGMDQWHSEVVTGGERFRYHRTVPVKISSTINLASIIVRGPRADPMTCRGPGQTTMGGEPPPSWLMTPRAHAGLRQCHRRG</sequence>
<evidence type="ECO:0000313" key="2">
    <source>
        <dbReference type="EMBL" id="KAF7287061.1"/>
    </source>
</evidence>
<organism evidence="2 3">
    <name type="scientific">Rhynchophorus ferrugineus</name>
    <name type="common">Red palm weevil</name>
    <name type="synonym">Curculio ferrugineus</name>
    <dbReference type="NCBI Taxonomy" id="354439"/>
    <lineage>
        <taxon>Eukaryota</taxon>
        <taxon>Metazoa</taxon>
        <taxon>Ecdysozoa</taxon>
        <taxon>Arthropoda</taxon>
        <taxon>Hexapoda</taxon>
        <taxon>Insecta</taxon>
        <taxon>Pterygota</taxon>
        <taxon>Neoptera</taxon>
        <taxon>Endopterygota</taxon>
        <taxon>Coleoptera</taxon>
        <taxon>Polyphaga</taxon>
        <taxon>Cucujiformia</taxon>
        <taxon>Curculionidae</taxon>
        <taxon>Dryophthorinae</taxon>
        <taxon>Rhynchophorus</taxon>
    </lineage>
</organism>
<dbReference type="Proteomes" id="UP000625711">
    <property type="component" value="Unassembled WGS sequence"/>
</dbReference>
<evidence type="ECO:0000313" key="3">
    <source>
        <dbReference type="Proteomes" id="UP000625711"/>
    </source>
</evidence>
<reference evidence="2" key="1">
    <citation type="submission" date="2020-08" db="EMBL/GenBank/DDBJ databases">
        <title>Genome sequencing and assembly of the red palm weevil Rhynchophorus ferrugineus.</title>
        <authorList>
            <person name="Dias G.B."/>
            <person name="Bergman C.M."/>
            <person name="Manee M."/>
        </authorList>
    </citation>
    <scope>NUCLEOTIDE SEQUENCE</scope>
    <source>
        <strain evidence="2">AA-2017</strain>
        <tissue evidence="2">Whole larva</tissue>
    </source>
</reference>
<feature type="region of interest" description="Disordered" evidence="1">
    <location>
        <begin position="53"/>
        <end position="90"/>
    </location>
</feature>
<accession>A0A834IVU6</accession>
<proteinExistence type="predicted"/>
<comment type="caution">
    <text evidence="2">The sequence shown here is derived from an EMBL/GenBank/DDBJ whole genome shotgun (WGS) entry which is preliminary data.</text>
</comment>
<protein>
    <submittedName>
        <fullName evidence="2">Uncharacterized protein</fullName>
    </submittedName>
</protein>
<dbReference type="AlphaFoldDB" id="A0A834IVU6"/>
<evidence type="ECO:0000256" key="1">
    <source>
        <dbReference type="SAM" id="MobiDB-lite"/>
    </source>
</evidence>
<keyword evidence="3" id="KW-1185">Reference proteome</keyword>
<dbReference type="EMBL" id="JAACXV010000016">
    <property type="protein sequence ID" value="KAF7287061.1"/>
    <property type="molecule type" value="Genomic_DNA"/>
</dbReference>
<gene>
    <name evidence="2" type="ORF">GWI33_002443</name>
</gene>